<feature type="region of interest" description="Disordered" evidence="1">
    <location>
        <begin position="161"/>
        <end position="181"/>
    </location>
</feature>
<name>A0ABD1CU36_CULPP</name>
<keyword evidence="4" id="KW-1185">Reference proteome</keyword>
<dbReference type="Pfam" id="PF00098">
    <property type="entry name" value="zf-CCHC"/>
    <property type="match status" value="1"/>
</dbReference>
<evidence type="ECO:0000256" key="1">
    <source>
        <dbReference type="SAM" id="MobiDB-lite"/>
    </source>
</evidence>
<dbReference type="SMART" id="SM00343">
    <property type="entry name" value="ZnF_C2HC"/>
    <property type="match status" value="2"/>
</dbReference>
<dbReference type="SUPFAM" id="SSF57756">
    <property type="entry name" value="Retrovirus zinc finger-like domains"/>
    <property type="match status" value="1"/>
</dbReference>
<dbReference type="Gene3D" id="3.30.420.10">
    <property type="entry name" value="Ribonuclease H-like superfamily/Ribonuclease H"/>
    <property type="match status" value="1"/>
</dbReference>
<dbReference type="InterPro" id="IPR001584">
    <property type="entry name" value="Integrase_cat-core"/>
</dbReference>
<evidence type="ECO:0000313" key="4">
    <source>
        <dbReference type="Proteomes" id="UP001562425"/>
    </source>
</evidence>
<gene>
    <name evidence="3" type="ORF">pipiens_003677</name>
</gene>
<reference evidence="3 4" key="1">
    <citation type="submission" date="2024-05" db="EMBL/GenBank/DDBJ databases">
        <title>Culex pipiens pipiens assembly and annotation.</title>
        <authorList>
            <person name="Alout H."/>
            <person name="Durand T."/>
        </authorList>
    </citation>
    <scope>NUCLEOTIDE SEQUENCE [LARGE SCALE GENOMIC DNA]</scope>
    <source>
        <strain evidence="3">HA-2024</strain>
        <tissue evidence="3">Whole body</tissue>
    </source>
</reference>
<dbReference type="PANTHER" id="PTHR37984:SF5">
    <property type="entry name" value="PROTEIN NYNRIN-LIKE"/>
    <property type="match status" value="1"/>
</dbReference>
<evidence type="ECO:0000313" key="3">
    <source>
        <dbReference type="EMBL" id="KAL1379949.1"/>
    </source>
</evidence>
<dbReference type="InterPro" id="IPR036397">
    <property type="entry name" value="RNaseH_sf"/>
</dbReference>
<proteinExistence type="predicted"/>
<sequence>MTVQDIAVEARILETVERTRGEIRKPTEERKQEEQETEAAVNLVRKNKDDVCFRCGYTGHFASDRKCPARKQQCDRCQMVGHFRAMCKTNRCETLDKTLRVYGGGKLKVHKVIEANLSTQQQTVTHKIHVVDKQHGVNLLSRGTSVELGLLTIYVESSSGSKVDKDEQGKEVNEDRQERAEKGFGVARTGLPYDGESAAGPWTRLDVGLIGPFGNGEHVLVLVDKDSRFVVAERMTRVIPKQIIRTLKQIFMRMGLPLVLFVEEKDEIIKDAIQAYCDIYGISLTQGTSRSPEAEEAKLRIRSFYDNLEEGLEQDVEVAMQEFLYNYSLAPHQATGKPPALLMFRRNLRNLTAHAKP</sequence>
<dbReference type="AlphaFoldDB" id="A0ABD1CU36"/>
<organism evidence="3 4">
    <name type="scientific">Culex pipiens pipiens</name>
    <name type="common">Northern house mosquito</name>
    <dbReference type="NCBI Taxonomy" id="38569"/>
    <lineage>
        <taxon>Eukaryota</taxon>
        <taxon>Metazoa</taxon>
        <taxon>Ecdysozoa</taxon>
        <taxon>Arthropoda</taxon>
        <taxon>Hexapoda</taxon>
        <taxon>Insecta</taxon>
        <taxon>Pterygota</taxon>
        <taxon>Neoptera</taxon>
        <taxon>Endopterygota</taxon>
        <taxon>Diptera</taxon>
        <taxon>Nematocera</taxon>
        <taxon>Culicoidea</taxon>
        <taxon>Culicidae</taxon>
        <taxon>Culicinae</taxon>
        <taxon>Culicini</taxon>
        <taxon>Culex</taxon>
        <taxon>Culex</taxon>
    </lineage>
</organism>
<dbReference type="Gene3D" id="4.10.60.10">
    <property type="entry name" value="Zinc finger, CCHC-type"/>
    <property type="match status" value="1"/>
</dbReference>
<feature type="compositionally biased region" description="Basic and acidic residues" evidence="1">
    <location>
        <begin position="162"/>
        <end position="181"/>
    </location>
</feature>
<dbReference type="PANTHER" id="PTHR37984">
    <property type="entry name" value="PROTEIN CBG26694"/>
    <property type="match status" value="1"/>
</dbReference>
<dbReference type="EMBL" id="JBEHCU010009402">
    <property type="protein sequence ID" value="KAL1379949.1"/>
    <property type="molecule type" value="Genomic_DNA"/>
</dbReference>
<dbReference type="InterPro" id="IPR050951">
    <property type="entry name" value="Retrovirus_Pol_polyprotein"/>
</dbReference>
<dbReference type="InterPro" id="IPR036875">
    <property type="entry name" value="Znf_CCHC_sf"/>
</dbReference>
<protein>
    <recommendedName>
        <fullName evidence="2">Integrase catalytic domain-containing protein</fullName>
    </recommendedName>
</protein>
<dbReference type="InterPro" id="IPR001878">
    <property type="entry name" value="Znf_CCHC"/>
</dbReference>
<comment type="caution">
    <text evidence="3">The sequence shown here is derived from an EMBL/GenBank/DDBJ whole genome shotgun (WGS) entry which is preliminary data.</text>
</comment>
<dbReference type="Proteomes" id="UP001562425">
    <property type="component" value="Unassembled WGS sequence"/>
</dbReference>
<dbReference type="SUPFAM" id="SSF53098">
    <property type="entry name" value="Ribonuclease H-like"/>
    <property type="match status" value="1"/>
</dbReference>
<dbReference type="PROSITE" id="PS50994">
    <property type="entry name" value="INTEGRASE"/>
    <property type="match status" value="1"/>
</dbReference>
<evidence type="ECO:0000259" key="2">
    <source>
        <dbReference type="PROSITE" id="PS50994"/>
    </source>
</evidence>
<dbReference type="InterPro" id="IPR012337">
    <property type="entry name" value="RNaseH-like_sf"/>
</dbReference>
<feature type="domain" description="Integrase catalytic" evidence="2">
    <location>
        <begin position="188"/>
        <end position="347"/>
    </location>
</feature>
<accession>A0ABD1CU36</accession>